<evidence type="ECO:0000313" key="2">
    <source>
        <dbReference type="Proteomes" id="UP001163046"/>
    </source>
</evidence>
<name>A0A9W9ZC84_9CNID</name>
<reference evidence="1" key="1">
    <citation type="submission" date="2023-01" db="EMBL/GenBank/DDBJ databases">
        <title>Genome assembly of the deep-sea coral Lophelia pertusa.</title>
        <authorList>
            <person name="Herrera S."/>
            <person name="Cordes E."/>
        </authorList>
    </citation>
    <scope>NUCLEOTIDE SEQUENCE</scope>
    <source>
        <strain evidence="1">USNM1676648</strain>
        <tissue evidence="1">Polyp</tissue>
    </source>
</reference>
<sequence length="102" mass="12041">MHVVNALTVVYIRETRCRLVDHFRKYPLNVIKTKGDLPVPYHFDIENHSLEDIFAFLSGPSSAHFVQDFLLYLITECRGVRKQPMMFLYPEFHVNKCNANRQ</sequence>
<dbReference type="Proteomes" id="UP001163046">
    <property type="component" value="Unassembled WGS sequence"/>
</dbReference>
<keyword evidence="2" id="KW-1185">Reference proteome</keyword>
<organism evidence="1 2">
    <name type="scientific">Desmophyllum pertusum</name>
    <dbReference type="NCBI Taxonomy" id="174260"/>
    <lineage>
        <taxon>Eukaryota</taxon>
        <taxon>Metazoa</taxon>
        <taxon>Cnidaria</taxon>
        <taxon>Anthozoa</taxon>
        <taxon>Hexacorallia</taxon>
        <taxon>Scleractinia</taxon>
        <taxon>Caryophylliina</taxon>
        <taxon>Caryophylliidae</taxon>
        <taxon>Desmophyllum</taxon>
    </lineage>
</organism>
<accession>A0A9W9ZC84</accession>
<proteinExistence type="predicted"/>
<comment type="caution">
    <text evidence="1">The sequence shown here is derived from an EMBL/GenBank/DDBJ whole genome shotgun (WGS) entry which is preliminary data.</text>
</comment>
<dbReference type="AlphaFoldDB" id="A0A9W9ZC84"/>
<gene>
    <name evidence="1" type="ORF">OS493_025828</name>
</gene>
<dbReference type="EMBL" id="MU826371">
    <property type="protein sequence ID" value="KAJ7377933.1"/>
    <property type="molecule type" value="Genomic_DNA"/>
</dbReference>
<evidence type="ECO:0000313" key="1">
    <source>
        <dbReference type="EMBL" id="KAJ7377933.1"/>
    </source>
</evidence>
<protein>
    <submittedName>
        <fullName evidence="1">Uncharacterized protein</fullName>
    </submittedName>
</protein>